<evidence type="ECO:0000256" key="2">
    <source>
        <dbReference type="ARBA" id="ARBA00001946"/>
    </source>
</evidence>
<comment type="similarity">
    <text evidence="3 13">Belongs to the PP2C family.</text>
</comment>
<dbReference type="GO" id="GO:0009738">
    <property type="term" value="P:abscisic acid-activated signaling pathway"/>
    <property type="evidence" value="ECO:0007669"/>
    <property type="project" value="UniProtKB-KW"/>
</dbReference>
<dbReference type="GO" id="GO:0046872">
    <property type="term" value="F:metal ion binding"/>
    <property type="evidence" value="ECO:0007669"/>
    <property type="project" value="UniProtKB-KW"/>
</dbReference>
<dbReference type="STRING" id="157652.A0A371FA72"/>
<keyword evidence="8" id="KW-0460">Magnesium</keyword>
<dbReference type="InterPro" id="IPR000222">
    <property type="entry name" value="PP2C_BS"/>
</dbReference>
<dbReference type="OrthoDB" id="10264738at2759"/>
<evidence type="ECO:0000313" key="15">
    <source>
        <dbReference type="EMBL" id="RDX75194.1"/>
    </source>
</evidence>
<dbReference type="SUPFAM" id="SSF81606">
    <property type="entry name" value="PP2C-like"/>
    <property type="match status" value="1"/>
</dbReference>
<dbReference type="EC" id="3.1.3.16" evidence="4"/>
<keyword evidence="16" id="KW-1185">Reference proteome</keyword>
<dbReference type="InterPro" id="IPR015655">
    <property type="entry name" value="PP2C"/>
</dbReference>
<dbReference type="GO" id="GO:0004722">
    <property type="term" value="F:protein serine/threonine phosphatase activity"/>
    <property type="evidence" value="ECO:0007669"/>
    <property type="project" value="UniProtKB-EC"/>
</dbReference>
<dbReference type="Pfam" id="PF00481">
    <property type="entry name" value="PP2C"/>
    <property type="match status" value="1"/>
</dbReference>
<comment type="cofactor">
    <cofactor evidence="1">
        <name>Mn(2+)</name>
        <dbReference type="ChEBI" id="CHEBI:29035"/>
    </cofactor>
</comment>
<evidence type="ECO:0000256" key="1">
    <source>
        <dbReference type="ARBA" id="ARBA00001936"/>
    </source>
</evidence>
<dbReference type="PROSITE" id="PS01032">
    <property type="entry name" value="PPM_1"/>
    <property type="match status" value="1"/>
</dbReference>
<evidence type="ECO:0000259" key="14">
    <source>
        <dbReference type="PROSITE" id="PS51746"/>
    </source>
</evidence>
<evidence type="ECO:0000256" key="6">
    <source>
        <dbReference type="ARBA" id="ARBA00022723"/>
    </source>
</evidence>
<keyword evidence="7 13" id="KW-0378">Hydrolase</keyword>
<dbReference type="EMBL" id="QJKJ01009906">
    <property type="protein sequence ID" value="RDX75194.1"/>
    <property type="molecule type" value="Genomic_DNA"/>
</dbReference>
<comment type="cofactor">
    <cofactor evidence="2">
        <name>Mg(2+)</name>
        <dbReference type="ChEBI" id="CHEBI:18420"/>
    </cofactor>
</comment>
<reference evidence="15" key="1">
    <citation type="submission" date="2018-05" db="EMBL/GenBank/DDBJ databases">
        <title>Draft genome of Mucuna pruriens seed.</title>
        <authorList>
            <person name="Nnadi N.E."/>
            <person name="Vos R."/>
            <person name="Hasami M.H."/>
            <person name="Devisetty U.K."/>
            <person name="Aguiy J.C."/>
        </authorList>
    </citation>
    <scope>NUCLEOTIDE SEQUENCE [LARGE SCALE GENOMIC DNA]</scope>
    <source>
        <strain evidence="15">JCA_2017</strain>
    </source>
</reference>
<protein>
    <recommendedName>
        <fullName evidence="4">protein-serine/threonine phosphatase</fullName>
        <ecNumber evidence="4">3.1.3.16</ecNumber>
    </recommendedName>
</protein>
<evidence type="ECO:0000256" key="8">
    <source>
        <dbReference type="ARBA" id="ARBA00022842"/>
    </source>
</evidence>
<accession>A0A371FA72</accession>
<name>A0A371FA72_MUCPR</name>
<keyword evidence="6" id="KW-0479">Metal-binding</keyword>
<feature type="domain" description="PPM-type phosphatase" evidence="14">
    <location>
        <begin position="227"/>
        <end position="536"/>
    </location>
</feature>
<evidence type="ECO:0000256" key="13">
    <source>
        <dbReference type="RuleBase" id="RU003465"/>
    </source>
</evidence>
<evidence type="ECO:0000256" key="7">
    <source>
        <dbReference type="ARBA" id="ARBA00022801"/>
    </source>
</evidence>
<comment type="catalytic activity">
    <reaction evidence="11">
        <text>O-phospho-L-seryl-[protein] + H2O = L-seryl-[protein] + phosphate</text>
        <dbReference type="Rhea" id="RHEA:20629"/>
        <dbReference type="Rhea" id="RHEA-COMP:9863"/>
        <dbReference type="Rhea" id="RHEA-COMP:11604"/>
        <dbReference type="ChEBI" id="CHEBI:15377"/>
        <dbReference type="ChEBI" id="CHEBI:29999"/>
        <dbReference type="ChEBI" id="CHEBI:43474"/>
        <dbReference type="ChEBI" id="CHEBI:83421"/>
        <dbReference type="EC" id="3.1.3.16"/>
    </reaction>
</comment>
<dbReference type="FunFam" id="3.60.40.10:FF:000025">
    <property type="entry name" value="Protein phosphatase 2C 16"/>
    <property type="match status" value="1"/>
</dbReference>
<sequence>MEEIASTVAVPFTLGNLIQKEPSVTTHMEITGLKFRANTSSALILNPAIESEKHTDIGPQPLIKESAEGKRNLVGANLVSEMVSQGDNNCFHAESQSQARKENESMLANKDLDFQFLHISHSAAGDKTSPCREEPSVLRTNCCEANSPVTMKVDDSISHGKCGLTTLEPVPNMVSVAREHECEDGSGSDESDKRTFAVPYEMSEKPTTCLELSGTTSASAGTSNTPLWGFSSVCGRRVEMEDAIAVKPHLFQVTSRMMVMDDHDHVSENTKHSPAHFFGVYDGHGGIQVANYCREHLHSVLVDEVEAAQSSLDAKNGRDNWEDQWKKAFFNCFHKVDYEVGGVGEGNGASVEPLASETAGSTAVVAILTQTHIIVANCGDSRAVLCRGKEALPLSDDHKPNRDDEWERIEAAGGRVIQWNGYRVLGVLAVSRSIGDRYLKPWVIPDPEVKCVLRDKTDECLVLASDGLWDVMTNEEACDIARRRILLWHKKNANNNVSSQQGQGVDPAAQYAAEYLSRLALQRGSKDNISVIVVDLKAQRKFKKKE</sequence>
<organism evidence="15 16">
    <name type="scientific">Mucuna pruriens</name>
    <name type="common">Velvet bean</name>
    <name type="synonym">Dolichos pruriens</name>
    <dbReference type="NCBI Taxonomy" id="157652"/>
    <lineage>
        <taxon>Eukaryota</taxon>
        <taxon>Viridiplantae</taxon>
        <taxon>Streptophyta</taxon>
        <taxon>Embryophyta</taxon>
        <taxon>Tracheophyta</taxon>
        <taxon>Spermatophyta</taxon>
        <taxon>Magnoliopsida</taxon>
        <taxon>eudicotyledons</taxon>
        <taxon>Gunneridae</taxon>
        <taxon>Pentapetalae</taxon>
        <taxon>rosids</taxon>
        <taxon>fabids</taxon>
        <taxon>Fabales</taxon>
        <taxon>Fabaceae</taxon>
        <taxon>Papilionoideae</taxon>
        <taxon>50 kb inversion clade</taxon>
        <taxon>NPAAA clade</taxon>
        <taxon>indigoferoid/millettioid clade</taxon>
        <taxon>Phaseoleae</taxon>
        <taxon>Mucuna</taxon>
    </lineage>
</organism>
<evidence type="ECO:0000256" key="11">
    <source>
        <dbReference type="ARBA" id="ARBA00047761"/>
    </source>
</evidence>
<keyword evidence="10" id="KW-0464">Manganese</keyword>
<proteinExistence type="inferred from homology"/>
<evidence type="ECO:0000256" key="9">
    <source>
        <dbReference type="ARBA" id="ARBA00022912"/>
    </source>
</evidence>
<dbReference type="InterPro" id="IPR001932">
    <property type="entry name" value="PPM-type_phosphatase-like_dom"/>
</dbReference>
<evidence type="ECO:0000313" key="16">
    <source>
        <dbReference type="Proteomes" id="UP000257109"/>
    </source>
</evidence>
<dbReference type="PANTHER" id="PTHR47992">
    <property type="entry name" value="PROTEIN PHOSPHATASE"/>
    <property type="match status" value="1"/>
</dbReference>
<evidence type="ECO:0000256" key="12">
    <source>
        <dbReference type="ARBA" id="ARBA00048336"/>
    </source>
</evidence>
<gene>
    <name evidence="15" type="ORF">CR513_44956</name>
</gene>
<comment type="catalytic activity">
    <reaction evidence="12">
        <text>O-phospho-L-threonyl-[protein] + H2O = L-threonyl-[protein] + phosphate</text>
        <dbReference type="Rhea" id="RHEA:47004"/>
        <dbReference type="Rhea" id="RHEA-COMP:11060"/>
        <dbReference type="Rhea" id="RHEA-COMP:11605"/>
        <dbReference type="ChEBI" id="CHEBI:15377"/>
        <dbReference type="ChEBI" id="CHEBI:30013"/>
        <dbReference type="ChEBI" id="CHEBI:43474"/>
        <dbReference type="ChEBI" id="CHEBI:61977"/>
        <dbReference type="EC" id="3.1.3.16"/>
    </reaction>
</comment>
<dbReference type="AlphaFoldDB" id="A0A371FA72"/>
<dbReference type="InterPro" id="IPR036457">
    <property type="entry name" value="PPM-type-like_dom_sf"/>
</dbReference>
<dbReference type="CDD" id="cd00143">
    <property type="entry name" value="PP2Cc"/>
    <property type="match status" value="1"/>
</dbReference>
<evidence type="ECO:0000256" key="5">
    <source>
        <dbReference type="ARBA" id="ARBA00022682"/>
    </source>
</evidence>
<evidence type="ECO:0000256" key="3">
    <source>
        <dbReference type="ARBA" id="ARBA00006702"/>
    </source>
</evidence>
<evidence type="ECO:0000256" key="4">
    <source>
        <dbReference type="ARBA" id="ARBA00013081"/>
    </source>
</evidence>
<dbReference type="SMART" id="SM00332">
    <property type="entry name" value="PP2Cc"/>
    <property type="match status" value="1"/>
</dbReference>
<evidence type="ECO:0000256" key="10">
    <source>
        <dbReference type="ARBA" id="ARBA00023211"/>
    </source>
</evidence>
<comment type="caution">
    <text evidence="15">The sequence shown here is derived from an EMBL/GenBank/DDBJ whole genome shotgun (WGS) entry which is preliminary data.</text>
</comment>
<keyword evidence="9 13" id="KW-0904">Protein phosphatase</keyword>
<dbReference type="Proteomes" id="UP000257109">
    <property type="component" value="Unassembled WGS sequence"/>
</dbReference>
<dbReference type="Gene3D" id="3.60.40.10">
    <property type="entry name" value="PPM-type phosphatase domain"/>
    <property type="match status" value="1"/>
</dbReference>
<keyword evidence="5" id="KW-0938">Abscisic acid signaling pathway</keyword>
<dbReference type="PROSITE" id="PS51746">
    <property type="entry name" value="PPM_2"/>
    <property type="match status" value="1"/>
</dbReference>